<dbReference type="SMART" id="SM00420">
    <property type="entry name" value="HTH_DEOR"/>
    <property type="match status" value="1"/>
</dbReference>
<evidence type="ECO:0000313" key="4">
    <source>
        <dbReference type="EMBL" id="NMO77924.1"/>
    </source>
</evidence>
<dbReference type="PANTHER" id="PTHR30363:SF51">
    <property type="entry name" value="HTH-TYPE TRANSCRIPTIONAL REPRESSOR GLCR"/>
    <property type="match status" value="1"/>
</dbReference>
<gene>
    <name evidence="4" type="ORF">HHU08_13105</name>
</gene>
<dbReference type="SUPFAM" id="SSF46785">
    <property type="entry name" value="Winged helix' DNA-binding domain"/>
    <property type="match status" value="1"/>
</dbReference>
<dbReference type="RefSeq" id="WP_169188639.1">
    <property type="nucleotide sequence ID" value="NZ_JABBPK010000001.1"/>
</dbReference>
<reference evidence="4 5" key="1">
    <citation type="submission" date="2020-04" db="EMBL/GenBank/DDBJ databases">
        <title>Bacillus sp. UniB3 isolated from commercial digestive syrup.</title>
        <authorList>
            <person name="Thorat V."/>
            <person name="Kirdat K."/>
            <person name="Tiwarekar B."/>
            <person name="Yadav A."/>
        </authorList>
    </citation>
    <scope>NUCLEOTIDE SEQUENCE [LARGE SCALE GENOMIC DNA]</scope>
    <source>
        <strain evidence="4 5">UniB3</strain>
    </source>
</reference>
<dbReference type="InterPro" id="IPR037171">
    <property type="entry name" value="NagB/RpiA_transferase-like"/>
</dbReference>
<dbReference type="InterPro" id="IPR014036">
    <property type="entry name" value="DeoR-like_C"/>
</dbReference>
<name>A0A7Y0K8S0_9BACI</name>
<sequence>MLAEERRQRILEIIARDGKVIAKDLAAKFEMSLDSIRRDLSIMEEQGLLQKTYGGAILPEPTPKVRTMSQPDAIRYGAGAPHENAISKLAASCIKKNDTVFIGGAGIHYGMMKYLPTDFPYTIITNSLKIAEHIRTRENISSYLIGGKLRGVSSGSMIDCLAMEMMRKFSLDICFLTGGGINVKGISTSTPEAAAFAQTVSSVAKKVVCLAPHEKIGIEMFMQSVPIEDIDIFITDLGAQEKTIQEIKEKRLKVIFADLH</sequence>
<protein>
    <submittedName>
        <fullName evidence="4">DeoR/GlpR transcriptional regulator</fullName>
    </submittedName>
</protein>
<dbReference type="InterPro" id="IPR001034">
    <property type="entry name" value="DeoR_HTH"/>
</dbReference>
<dbReference type="Pfam" id="PF00455">
    <property type="entry name" value="DeoRC"/>
    <property type="match status" value="1"/>
</dbReference>
<proteinExistence type="predicted"/>
<keyword evidence="2" id="KW-0804">Transcription</keyword>
<dbReference type="Proteomes" id="UP000588491">
    <property type="component" value="Unassembled WGS sequence"/>
</dbReference>
<evidence type="ECO:0000259" key="3">
    <source>
        <dbReference type="PROSITE" id="PS51000"/>
    </source>
</evidence>
<organism evidence="4 5">
    <name type="scientific">Niallia alba</name>
    <dbReference type="NCBI Taxonomy" id="2729105"/>
    <lineage>
        <taxon>Bacteria</taxon>
        <taxon>Bacillati</taxon>
        <taxon>Bacillota</taxon>
        <taxon>Bacilli</taxon>
        <taxon>Bacillales</taxon>
        <taxon>Bacillaceae</taxon>
        <taxon>Niallia</taxon>
    </lineage>
</organism>
<comment type="caution">
    <text evidence="4">The sequence shown here is derived from an EMBL/GenBank/DDBJ whole genome shotgun (WGS) entry which is preliminary data.</text>
</comment>
<evidence type="ECO:0000256" key="1">
    <source>
        <dbReference type="ARBA" id="ARBA00023015"/>
    </source>
</evidence>
<dbReference type="EMBL" id="JABBPK010000001">
    <property type="protein sequence ID" value="NMO77924.1"/>
    <property type="molecule type" value="Genomic_DNA"/>
</dbReference>
<dbReference type="SMART" id="SM01134">
    <property type="entry name" value="DeoRC"/>
    <property type="match status" value="1"/>
</dbReference>
<dbReference type="PROSITE" id="PS51000">
    <property type="entry name" value="HTH_DEOR_2"/>
    <property type="match status" value="1"/>
</dbReference>
<dbReference type="AlphaFoldDB" id="A0A7Y0K8S0"/>
<dbReference type="PRINTS" id="PR00037">
    <property type="entry name" value="HTHLACR"/>
</dbReference>
<dbReference type="InterPro" id="IPR036390">
    <property type="entry name" value="WH_DNA-bd_sf"/>
</dbReference>
<keyword evidence="1" id="KW-0805">Transcription regulation</keyword>
<dbReference type="InterPro" id="IPR036388">
    <property type="entry name" value="WH-like_DNA-bd_sf"/>
</dbReference>
<dbReference type="PANTHER" id="PTHR30363">
    <property type="entry name" value="HTH-TYPE TRANSCRIPTIONAL REGULATOR SRLR-RELATED"/>
    <property type="match status" value="1"/>
</dbReference>
<evidence type="ECO:0000256" key="2">
    <source>
        <dbReference type="ARBA" id="ARBA00023163"/>
    </source>
</evidence>
<evidence type="ECO:0000313" key="5">
    <source>
        <dbReference type="Proteomes" id="UP000588491"/>
    </source>
</evidence>
<keyword evidence="5" id="KW-1185">Reference proteome</keyword>
<dbReference type="GO" id="GO:0003700">
    <property type="term" value="F:DNA-binding transcription factor activity"/>
    <property type="evidence" value="ECO:0007669"/>
    <property type="project" value="InterPro"/>
</dbReference>
<feature type="domain" description="HTH deoR-type" evidence="3">
    <location>
        <begin position="3"/>
        <end position="58"/>
    </location>
</feature>
<dbReference type="SUPFAM" id="SSF100950">
    <property type="entry name" value="NagB/RpiA/CoA transferase-like"/>
    <property type="match status" value="1"/>
</dbReference>
<dbReference type="Pfam" id="PF08220">
    <property type="entry name" value="HTH_DeoR"/>
    <property type="match status" value="1"/>
</dbReference>
<dbReference type="InterPro" id="IPR050313">
    <property type="entry name" value="Carb_Metab_HTH_regulators"/>
</dbReference>
<accession>A0A7Y0K8S0</accession>
<dbReference type="Gene3D" id="1.10.10.10">
    <property type="entry name" value="Winged helix-like DNA-binding domain superfamily/Winged helix DNA-binding domain"/>
    <property type="match status" value="1"/>
</dbReference>